<accession>A0A9P5ZYY4</accession>
<dbReference type="Proteomes" id="UP000807025">
    <property type="component" value="Unassembled WGS sequence"/>
</dbReference>
<protein>
    <submittedName>
        <fullName evidence="1">Uncharacterized protein</fullName>
    </submittedName>
</protein>
<name>A0A9P5ZYY4_PLEER</name>
<comment type="caution">
    <text evidence="1">The sequence shown here is derived from an EMBL/GenBank/DDBJ whole genome shotgun (WGS) entry which is preliminary data.</text>
</comment>
<reference evidence="1" key="1">
    <citation type="submission" date="2020-11" db="EMBL/GenBank/DDBJ databases">
        <authorList>
            <consortium name="DOE Joint Genome Institute"/>
            <person name="Ahrendt S."/>
            <person name="Riley R."/>
            <person name="Andreopoulos W."/>
            <person name="Labutti K."/>
            <person name="Pangilinan J."/>
            <person name="Ruiz-Duenas F.J."/>
            <person name="Barrasa J.M."/>
            <person name="Sanchez-Garcia M."/>
            <person name="Camarero S."/>
            <person name="Miyauchi S."/>
            <person name="Serrano A."/>
            <person name="Linde D."/>
            <person name="Babiker R."/>
            <person name="Drula E."/>
            <person name="Ayuso-Fernandez I."/>
            <person name="Pacheco R."/>
            <person name="Padilla G."/>
            <person name="Ferreira P."/>
            <person name="Barriuso J."/>
            <person name="Kellner H."/>
            <person name="Castanera R."/>
            <person name="Alfaro M."/>
            <person name="Ramirez L."/>
            <person name="Pisabarro A.G."/>
            <person name="Kuo A."/>
            <person name="Tritt A."/>
            <person name="Lipzen A."/>
            <person name="He G."/>
            <person name="Yan M."/>
            <person name="Ng V."/>
            <person name="Cullen D."/>
            <person name="Martin F."/>
            <person name="Rosso M.-N."/>
            <person name="Henrissat B."/>
            <person name="Hibbett D."/>
            <person name="Martinez A.T."/>
            <person name="Grigoriev I.V."/>
        </authorList>
    </citation>
    <scope>NUCLEOTIDE SEQUENCE</scope>
    <source>
        <strain evidence="1">ATCC 90797</strain>
    </source>
</reference>
<organism evidence="1 2">
    <name type="scientific">Pleurotus eryngii</name>
    <name type="common">Boletus of the steppes</name>
    <dbReference type="NCBI Taxonomy" id="5323"/>
    <lineage>
        <taxon>Eukaryota</taxon>
        <taxon>Fungi</taxon>
        <taxon>Dikarya</taxon>
        <taxon>Basidiomycota</taxon>
        <taxon>Agaricomycotina</taxon>
        <taxon>Agaricomycetes</taxon>
        <taxon>Agaricomycetidae</taxon>
        <taxon>Agaricales</taxon>
        <taxon>Pleurotineae</taxon>
        <taxon>Pleurotaceae</taxon>
        <taxon>Pleurotus</taxon>
    </lineage>
</organism>
<dbReference type="AlphaFoldDB" id="A0A9P5ZYY4"/>
<proteinExistence type="predicted"/>
<evidence type="ECO:0000313" key="1">
    <source>
        <dbReference type="EMBL" id="KAF9496037.1"/>
    </source>
</evidence>
<keyword evidence="2" id="KW-1185">Reference proteome</keyword>
<dbReference type="EMBL" id="MU154556">
    <property type="protein sequence ID" value="KAF9496037.1"/>
    <property type="molecule type" value="Genomic_DNA"/>
</dbReference>
<gene>
    <name evidence="1" type="ORF">BDN71DRAFT_1506182</name>
</gene>
<evidence type="ECO:0000313" key="2">
    <source>
        <dbReference type="Proteomes" id="UP000807025"/>
    </source>
</evidence>
<sequence>MATVSSVLEILSLMAGRYHIGRSEDGLLDTTCRSSLSEQNAATSVIEPPNTSATASPFVPSPFDQITLSLRKHIDGFSSGYESNNVPRIANLSTAGHHARLMAKLTRRHGAGTDAQPRAMDIAAAAKGGTLGEVLLC</sequence>